<organism evidence="1">
    <name type="scientific">marine metagenome</name>
    <dbReference type="NCBI Taxonomy" id="408172"/>
    <lineage>
        <taxon>unclassified sequences</taxon>
        <taxon>metagenomes</taxon>
        <taxon>ecological metagenomes</taxon>
    </lineage>
</organism>
<dbReference type="InterPro" id="IPR027304">
    <property type="entry name" value="Trigger_fact/SurA_dom_sf"/>
</dbReference>
<evidence type="ECO:0000313" key="1">
    <source>
        <dbReference type="EMBL" id="SUZ67384.1"/>
    </source>
</evidence>
<reference evidence="1" key="1">
    <citation type="submission" date="2018-05" db="EMBL/GenBank/DDBJ databases">
        <authorList>
            <person name="Lanie J.A."/>
            <person name="Ng W.-L."/>
            <person name="Kazmierczak K.M."/>
            <person name="Andrzejewski T.M."/>
            <person name="Davidsen T.M."/>
            <person name="Wayne K.J."/>
            <person name="Tettelin H."/>
            <person name="Glass J.I."/>
            <person name="Rusch D."/>
            <person name="Podicherti R."/>
            <person name="Tsui H.-C.T."/>
            <person name="Winkler M.E."/>
        </authorList>
    </citation>
    <scope>NUCLEOTIDE SEQUENCE</scope>
</reference>
<proteinExistence type="predicted"/>
<sequence length="521" mass="60862">MKNVVYFFILGAILFLKISCRKQTHFGSSKDNIIAIVGDYNITVNEFKTSFELGFSQLKMGNNPRRAYLNHMINETLLSLEGTRLGYNLNPYVQKRVTQRNYSNLLEAFYMANVHRKVRISEEDIQNAIQKSSVKWRMLIWPTPSLVSGEKSYNVARQSTLVEYVSVQLAKSEFKIESIEDFETDWLDYLDIHPMYLKTISDLEIGKVSKPVPYGDGYALFQILDIHREGVLADELKFGPRRKRIKARLHNIQADSISSALMDSVLTPFDVRVKGDVLEDFTNALFQWYNDGLPNKGTIISHVENISGTSKPYLIQINKLLNKTLVSSNQWKKNVRDYLKYMNYYRRILKENIQSIETFRIALITEIGRMVKNDTYTNIAKRDNLGNSDKILNDIKLWTNKWTYDSYRYTIVKELDVTHEEMLTYFKTSWRELDLADVDTTRFYKYEKDIYNAILFEKHQETLAKKLSDLKNRYPVRINDDLLDTLKLADSYKDIQTSLFVRKSFTGEVAVPTADMQWISF</sequence>
<gene>
    <name evidence="1" type="ORF">METZ01_LOCUS20238</name>
</gene>
<evidence type="ECO:0008006" key="2">
    <source>
        <dbReference type="Google" id="ProtNLM"/>
    </source>
</evidence>
<dbReference type="AlphaFoldDB" id="A0A381PLB7"/>
<name>A0A381PLB7_9ZZZZ</name>
<protein>
    <recommendedName>
        <fullName evidence="2">PpiC domain-containing protein</fullName>
    </recommendedName>
</protein>
<accession>A0A381PLB7</accession>
<dbReference type="SUPFAM" id="SSF109998">
    <property type="entry name" value="Triger factor/SurA peptide-binding domain-like"/>
    <property type="match status" value="1"/>
</dbReference>
<dbReference type="EMBL" id="UINC01001010">
    <property type="protein sequence ID" value="SUZ67384.1"/>
    <property type="molecule type" value="Genomic_DNA"/>
</dbReference>